<dbReference type="Pfam" id="PF14845">
    <property type="entry name" value="Glycohydro_20b2"/>
    <property type="match status" value="1"/>
</dbReference>
<comment type="similarity">
    <text evidence="2 6">Belongs to the glycosyl hydrolase 20 family.</text>
</comment>
<reference evidence="11" key="1">
    <citation type="submission" date="2025-08" db="UniProtKB">
        <authorList>
            <consortium name="RefSeq"/>
        </authorList>
    </citation>
    <scope>IDENTIFICATION</scope>
</reference>
<evidence type="ECO:0000313" key="10">
    <source>
        <dbReference type="Proteomes" id="UP000694888"/>
    </source>
</evidence>
<accession>A0ABM0JCR3</accession>
<evidence type="ECO:0000256" key="1">
    <source>
        <dbReference type="ARBA" id="ARBA00001231"/>
    </source>
</evidence>
<organism evidence="10 11">
    <name type="scientific">Aplysia californica</name>
    <name type="common">California sea hare</name>
    <dbReference type="NCBI Taxonomy" id="6500"/>
    <lineage>
        <taxon>Eukaryota</taxon>
        <taxon>Metazoa</taxon>
        <taxon>Spiralia</taxon>
        <taxon>Lophotrochozoa</taxon>
        <taxon>Mollusca</taxon>
        <taxon>Gastropoda</taxon>
        <taxon>Heterobranchia</taxon>
        <taxon>Euthyneura</taxon>
        <taxon>Tectipleura</taxon>
        <taxon>Aplysiida</taxon>
        <taxon>Aplysioidea</taxon>
        <taxon>Aplysiidae</taxon>
        <taxon>Aplysia</taxon>
    </lineage>
</organism>
<evidence type="ECO:0000256" key="4">
    <source>
        <dbReference type="ARBA" id="ARBA00023180"/>
    </source>
</evidence>
<comment type="catalytic activity">
    <reaction evidence="1 6">
        <text>Hydrolysis of terminal non-reducing N-acetyl-D-hexosamine residues in N-acetyl-beta-D-hexosaminides.</text>
        <dbReference type="EC" id="3.2.1.52"/>
    </reaction>
</comment>
<keyword evidence="3 6" id="KW-0378">Hydrolase</keyword>
<evidence type="ECO:0000256" key="7">
    <source>
        <dbReference type="SAM" id="SignalP"/>
    </source>
</evidence>
<dbReference type="PANTHER" id="PTHR22600:SF21">
    <property type="entry name" value="BETA-HEXOSAMINIDASE A"/>
    <property type="match status" value="1"/>
</dbReference>
<dbReference type="PANTHER" id="PTHR22600">
    <property type="entry name" value="BETA-HEXOSAMINIDASE"/>
    <property type="match status" value="1"/>
</dbReference>
<dbReference type="CDD" id="cd06562">
    <property type="entry name" value="GH20_HexA_HexB-like"/>
    <property type="match status" value="1"/>
</dbReference>
<evidence type="ECO:0000313" key="11">
    <source>
        <dbReference type="RefSeq" id="XP_005090700.1"/>
    </source>
</evidence>
<gene>
    <name evidence="11" type="primary">LOC101863711</name>
</gene>
<feature type="chain" id="PRO_5046374415" description="Beta-hexosaminidase" evidence="7">
    <location>
        <begin position="22"/>
        <end position="548"/>
    </location>
</feature>
<protein>
    <recommendedName>
        <fullName evidence="6">Beta-hexosaminidase</fullName>
        <ecNumber evidence="6">3.2.1.52</ecNumber>
    </recommendedName>
</protein>
<evidence type="ECO:0000259" key="8">
    <source>
        <dbReference type="Pfam" id="PF00728"/>
    </source>
</evidence>
<name>A0ABM0JCR3_APLCA</name>
<dbReference type="InterPro" id="IPR029019">
    <property type="entry name" value="HEX_eukaryotic_N"/>
</dbReference>
<dbReference type="Pfam" id="PF00728">
    <property type="entry name" value="Glyco_hydro_20"/>
    <property type="match status" value="1"/>
</dbReference>
<dbReference type="InterPro" id="IPR015883">
    <property type="entry name" value="Glyco_hydro_20_cat"/>
</dbReference>
<evidence type="ECO:0000259" key="9">
    <source>
        <dbReference type="Pfam" id="PF14845"/>
    </source>
</evidence>
<keyword evidence="4" id="KW-0325">Glycoprotein</keyword>
<feature type="domain" description="Beta-hexosaminidase eukaryotic type N-terminal" evidence="9">
    <location>
        <begin position="42"/>
        <end position="167"/>
    </location>
</feature>
<dbReference type="SUPFAM" id="SSF51445">
    <property type="entry name" value="(Trans)glycosidases"/>
    <property type="match status" value="1"/>
</dbReference>
<dbReference type="InterPro" id="IPR029018">
    <property type="entry name" value="Hex-like_dom2"/>
</dbReference>
<sequence length="548" mass="62402">MENTSKFSLIVLFAVFAVVCGLRNEDVSNVETLPTVQTMGQPWPMPNMYETSNVVLTVDENSFQFQTAGTFDCAILTDAYKRYAKLTFGGYISNRKRPTSLKFRPEIRSDQPVQKLEVALEMPCDGKIYPTLQSQENYDLIVGPGTARIQAPEVWGALKGLETFSQIVYRLETGEFVVNETLIRDTPRFPHRGLLLDTSRHYIAKPLIFKTLDAMAQNKLNVFHWHIVDDQSFPYVSKMFPDLSRKGAFNSETHVYTPADVADVIEYARVRGIRVMAEFDTPGHTQSWGKGNPNFLTECYSKGQPTGTFGPVNPIQDGTYDFLAKFFKEVSETFPDHYIHLGGDEVSFNCWRSNPNISDFMVKMNFSSDYSKLEEFYMQKVLDIVGSLKRGYLVWQEVVDNGVKVREDTVVHVWKGGWQAEMARVTGLGYHTLLSSCWYLNLISYGSDWVNYYKCDPYAFNGTAAQKALIKGGEAAMWGEYVDNTNVISRTWPRASAVAERLWSRQTVVSVEKATPRLAEHRCRLIRRGFPAEEINGPGFCEEEYNRF</sequence>
<evidence type="ECO:0000256" key="5">
    <source>
        <dbReference type="ARBA" id="ARBA00023295"/>
    </source>
</evidence>
<dbReference type="PIRSF" id="PIRSF001093">
    <property type="entry name" value="B-hxosamndse_ab_euk"/>
    <property type="match status" value="1"/>
</dbReference>
<dbReference type="Gene3D" id="3.30.379.10">
    <property type="entry name" value="Chitobiase/beta-hexosaminidase domain 2-like"/>
    <property type="match status" value="1"/>
</dbReference>
<dbReference type="PRINTS" id="PR00738">
    <property type="entry name" value="GLHYDRLASE20"/>
</dbReference>
<evidence type="ECO:0000256" key="3">
    <source>
        <dbReference type="ARBA" id="ARBA00022801"/>
    </source>
</evidence>
<evidence type="ECO:0000256" key="2">
    <source>
        <dbReference type="ARBA" id="ARBA00006285"/>
    </source>
</evidence>
<dbReference type="Proteomes" id="UP000694888">
    <property type="component" value="Unplaced"/>
</dbReference>
<keyword evidence="10" id="KW-1185">Reference proteome</keyword>
<dbReference type="GeneID" id="101863711"/>
<dbReference type="SUPFAM" id="SSF55545">
    <property type="entry name" value="beta-N-acetylhexosaminidase-like domain"/>
    <property type="match status" value="1"/>
</dbReference>
<dbReference type="RefSeq" id="XP_005090700.1">
    <property type="nucleotide sequence ID" value="XM_005090643.3"/>
</dbReference>
<dbReference type="EC" id="3.2.1.52" evidence="6"/>
<dbReference type="Gene3D" id="3.20.20.80">
    <property type="entry name" value="Glycosidases"/>
    <property type="match status" value="1"/>
</dbReference>
<keyword evidence="7" id="KW-0732">Signal</keyword>
<evidence type="ECO:0000256" key="6">
    <source>
        <dbReference type="PIRNR" id="PIRNR001093"/>
    </source>
</evidence>
<feature type="signal peptide" evidence="7">
    <location>
        <begin position="1"/>
        <end position="21"/>
    </location>
</feature>
<dbReference type="InterPro" id="IPR017853">
    <property type="entry name" value="GH"/>
</dbReference>
<dbReference type="InterPro" id="IPR025705">
    <property type="entry name" value="Beta_hexosaminidase_sua/sub"/>
</dbReference>
<proteinExistence type="inferred from homology"/>
<keyword evidence="5 6" id="KW-0326">Glycosidase</keyword>
<feature type="domain" description="Glycoside hydrolase family 20 catalytic" evidence="8">
    <location>
        <begin position="189"/>
        <end position="505"/>
    </location>
</feature>